<evidence type="ECO:0000256" key="1">
    <source>
        <dbReference type="ARBA" id="ARBA00004370"/>
    </source>
</evidence>
<keyword evidence="5 6" id="KW-0472">Membrane</keyword>
<evidence type="ECO:0000313" key="8">
    <source>
        <dbReference type="EMBL" id="MFB9201823.1"/>
    </source>
</evidence>
<accession>A0ABV5IBB7</accession>
<evidence type="ECO:0000256" key="2">
    <source>
        <dbReference type="ARBA" id="ARBA00007165"/>
    </source>
</evidence>
<gene>
    <name evidence="8" type="ORF">ACFFV7_11515</name>
</gene>
<sequence length="281" mass="30233">MPNLEGVYRFLLTPRWLALHVVVLLVIPAFVFLGRWQFGRFEERSDNKDRVTSNIEAAAVPLDRLAAAGRPVGEGDRYRRVVASGTYDAANGLLVRRRPQEGRNGFYVLTPLVTGDGTAVIVNRGWIEAAATADASPPVSAPPTGQVTVTGRLRTSETEDSTGIRERSGLPDGQVLLIDPDKIGKRWPYQLVGGYVELTGQQPEGVAAPTPVPAPDVGSGGGLNLAYGVQWWLFIGIAIGGWILLIRREVAERKADKPTGETAVQEPEGETAAQESETAAN</sequence>
<dbReference type="InterPro" id="IPR002994">
    <property type="entry name" value="Surf1/Shy1"/>
</dbReference>
<keyword evidence="4 6" id="KW-1133">Transmembrane helix</keyword>
<dbReference type="Proteomes" id="UP001589647">
    <property type="component" value="Unassembled WGS sequence"/>
</dbReference>
<keyword evidence="3 6" id="KW-0812">Transmembrane</keyword>
<feature type="transmembrane region" description="Helical" evidence="6">
    <location>
        <begin position="106"/>
        <end position="127"/>
    </location>
</feature>
<dbReference type="PANTHER" id="PTHR23427">
    <property type="entry name" value="SURFEIT LOCUS PROTEIN"/>
    <property type="match status" value="1"/>
</dbReference>
<evidence type="ECO:0000256" key="5">
    <source>
        <dbReference type="ARBA" id="ARBA00023136"/>
    </source>
</evidence>
<name>A0ABV5IBB7_9ACTN</name>
<evidence type="ECO:0000256" key="3">
    <source>
        <dbReference type="ARBA" id="ARBA00022692"/>
    </source>
</evidence>
<protein>
    <recommendedName>
        <fullName evidence="6">SURF1-like protein</fullName>
    </recommendedName>
</protein>
<feature type="region of interest" description="Disordered" evidence="7">
    <location>
        <begin position="254"/>
        <end position="281"/>
    </location>
</feature>
<feature type="transmembrane region" description="Helical" evidence="6">
    <location>
        <begin position="16"/>
        <end position="34"/>
    </location>
</feature>
<comment type="caution">
    <text evidence="8">The sequence shown here is derived from an EMBL/GenBank/DDBJ whole genome shotgun (WGS) entry which is preliminary data.</text>
</comment>
<feature type="transmembrane region" description="Helical" evidence="6">
    <location>
        <begin position="229"/>
        <end position="246"/>
    </location>
</feature>
<comment type="subcellular location">
    <subcellularLocation>
        <location evidence="6">Cell membrane</location>
        <topology evidence="6">Multi-pass membrane protein</topology>
    </subcellularLocation>
    <subcellularLocation>
        <location evidence="1">Membrane</location>
    </subcellularLocation>
</comment>
<dbReference type="RefSeq" id="WP_229823910.1">
    <property type="nucleotide sequence ID" value="NZ_BMRC01000004.1"/>
</dbReference>
<dbReference type="Pfam" id="PF02104">
    <property type="entry name" value="SURF1"/>
    <property type="match status" value="1"/>
</dbReference>
<dbReference type="PANTHER" id="PTHR23427:SF2">
    <property type="entry name" value="SURFEIT LOCUS PROTEIN 1"/>
    <property type="match status" value="1"/>
</dbReference>
<dbReference type="EMBL" id="JBHMEI010000006">
    <property type="protein sequence ID" value="MFB9201823.1"/>
    <property type="molecule type" value="Genomic_DNA"/>
</dbReference>
<reference evidence="8 9" key="1">
    <citation type="submission" date="2024-09" db="EMBL/GenBank/DDBJ databases">
        <authorList>
            <person name="Sun Q."/>
            <person name="Mori K."/>
        </authorList>
    </citation>
    <scope>NUCLEOTIDE SEQUENCE [LARGE SCALE GENOMIC DNA]</scope>
    <source>
        <strain evidence="8 9">CCM 3426</strain>
    </source>
</reference>
<organism evidence="8 9">
    <name type="scientific">Nonomuraea spiralis</name>
    <dbReference type="NCBI Taxonomy" id="46182"/>
    <lineage>
        <taxon>Bacteria</taxon>
        <taxon>Bacillati</taxon>
        <taxon>Actinomycetota</taxon>
        <taxon>Actinomycetes</taxon>
        <taxon>Streptosporangiales</taxon>
        <taxon>Streptosporangiaceae</taxon>
        <taxon>Nonomuraea</taxon>
    </lineage>
</organism>
<dbReference type="InterPro" id="IPR045214">
    <property type="entry name" value="Surf1/Surf4"/>
</dbReference>
<evidence type="ECO:0000256" key="6">
    <source>
        <dbReference type="RuleBase" id="RU363076"/>
    </source>
</evidence>
<proteinExistence type="inferred from homology"/>
<evidence type="ECO:0000256" key="4">
    <source>
        <dbReference type="ARBA" id="ARBA00022989"/>
    </source>
</evidence>
<dbReference type="PROSITE" id="PS50895">
    <property type="entry name" value="SURF1"/>
    <property type="match status" value="1"/>
</dbReference>
<keyword evidence="6" id="KW-1003">Cell membrane</keyword>
<comment type="similarity">
    <text evidence="2 6">Belongs to the SURF1 family.</text>
</comment>
<evidence type="ECO:0000313" key="9">
    <source>
        <dbReference type="Proteomes" id="UP001589647"/>
    </source>
</evidence>
<evidence type="ECO:0000256" key="7">
    <source>
        <dbReference type="SAM" id="MobiDB-lite"/>
    </source>
</evidence>
<keyword evidence="9" id="KW-1185">Reference proteome</keyword>
<dbReference type="CDD" id="cd06662">
    <property type="entry name" value="SURF1"/>
    <property type="match status" value="1"/>
</dbReference>